<feature type="compositionally biased region" description="Basic and acidic residues" evidence="1">
    <location>
        <begin position="9"/>
        <end position="36"/>
    </location>
</feature>
<evidence type="ECO:0000313" key="3">
    <source>
        <dbReference type="Proteomes" id="UP001642540"/>
    </source>
</evidence>
<dbReference type="Proteomes" id="UP001642540">
    <property type="component" value="Unassembled WGS sequence"/>
</dbReference>
<feature type="compositionally biased region" description="Polar residues" evidence="1">
    <location>
        <begin position="508"/>
        <end position="526"/>
    </location>
</feature>
<name>A0ABP1R5Z8_9HEXA</name>
<protein>
    <submittedName>
        <fullName evidence="2">Uncharacterized protein</fullName>
    </submittedName>
</protein>
<reference evidence="2 3" key="1">
    <citation type="submission" date="2024-08" db="EMBL/GenBank/DDBJ databases">
        <authorList>
            <person name="Cucini C."/>
            <person name="Frati F."/>
        </authorList>
    </citation>
    <scope>NUCLEOTIDE SEQUENCE [LARGE SCALE GENOMIC DNA]</scope>
</reference>
<accession>A0ABP1R5Z8</accession>
<evidence type="ECO:0000256" key="1">
    <source>
        <dbReference type="SAM" id="MobiDB-lite"/>
    </source>
</evidence>
<sequence length="526" mass="58940">MGRNKKVRKTQERGQDQPKKAEVEEKLAKKPERNEKVEELQGAFSNAPASSPNKAAFTQVASELLPILLDSGYLPRKSILSCRQLNKGIKASVDKELLGPRKPSWLTSAFTLSNTRAILNFMKKAEGMRSSGGTLTPLFAWTLNLASGTYNVKTQELLQKYGPLLLKLRLAITHNQDRPIPFSTHVNMTSALRCLPNILSLALAFEKICLDDYESYWHDLESFDGPHLLPHLLQLPALKGLSELSVELLAEPESQEFFLAPPVELIQPLLKSYGIQLAKFSCHKIFLQPEYGDDEDIIRKQIFKSFLKNLRDLTITGFSADEDEDDEETLQILAQAKLPKLKRMAFFRDENEDEEEDFSDEESDGEVMLGDNERDLLCLLGRFSDTLEEVRLYKLYDDGLSAIGEDVKPLPKVKGLTLSADNLNSDVWNSFRTQFPNLEWVCFEMGQILDATSSSAVKGFDEKQVANAALSCPFPDIAKRKRFFANFPKLKSLTWNGRGSGASKKKTVTFSRPASSQLATSGSMTG</sequence>
<evidence type="ECO:0000313" key="2">
    <source>
        <dbReference type="EMBL" id="CAL8117072.1"/>
    </source>
</evidence>
<gene>
    <name evidence="2" type="ORF">ODALV1_LOCUS17521</name>
</gene>
<proteinExistence type="predicted"/>
<feature type="region of interest" description="Disordered" evidence="1">
    <location>
        <begin position="498"/>
        <end position="526"/>
    </location>
</feature>
<feature type="region of interest" description="Disordered" evidence="1">
    <location>
        <begin position="1"/>
        <end position="36"/>
    </location>
</feature>
<comment type="caution">
    <text evidence="2">The sequence shown here is derived from an EMBL/GenBank/DDBJ whole genome shotgun (WGS) entry which is preliminary data.</text>
</comment>
<keyword evidence="3" id="KW-1185">Reference proteome</keyword>
<organism evidence="2 3">
    <name type="scientific">Orchesella dallaii</name>
    <dbReference type="NCBI Taxonomy" id="48710"/>
    <lineage>
        <taxon>Eukaryota</taxon>
        <taxon>Metazoa</taxon>
        <taxon>Ecdysozoa</taxon>
        <taxon>Arthropoda</taxon>
        <taxon>Hexapoda</taxon>
        <taxon>Collembola</taxon>
        <taxon>Entomobryomorpha</taxon>
        <taxon>Entomobryoidea</taxon>
        <taxon>Orchesellidae</taxon>
        <taxon>Orchesellinae</taxon>
        <taxon>Orchesella</taxon>
    </lineage>
</organism>
<dbReference type="EMBL" id="CAXLJM020000053">
    <property type="protein sequence ID" value="CAL8117072.1"/>
    <property type="molecule type" value="Genomic_DNA"/>
</dbReference>